<gene>
    <name evidence="1" type="ORF">CTRU02_215801</name>
</gene>
<evidence type="ECO:0000313" key="1">
    <source>
        <dbReference type="EMBL" id="KAL0929260.1"/>
    </source>
</evidence>
<name>A0ACC3YBP1_COLTU</name>
<accession>A0ACC3YBP1</accession>
<dbReference type="Proteomes" id="UP000805649">
    <property type="component" value="Unassembled WGS sequence"/>
</dbReference>
<proteinExistence type="predicted"/>
<sequence length="505" mass="56294">MGPISEERMDAAYQRILDEMNSPKPAKHGGPKTPRQYQPQSVAAGGASNVRTEFKANWLRDGPKEITHDRVNCLPDHEPDGQQPADDGWYITSFARAVFVIIWNVMYYVFIKPLCKIIKLVCVVLVIMAFFALVVVCAVNISLGGLEALRVWACDRILPNVLFGSTCINITPPATTKSTSPLTPLTPAELLLVRSPDRQFCLFGFGDLLGSMAEEQQGYMTDKQRKAFAVMCKAGPVAGRLQDIGSKQTRSAQRAQTRMIGLVNDLATQLPEFIPPPPLRFSAGWIWNLLIEPKQLPHPPSETLQELAREASNVLNGEVTGRKEFVEEMKSLHKEISQILSGFCSWNNLLGDGILDMTERFRDMEHKASISSADARATPWWQLKGVPLIGRSPLKAKTVGDVQSWMDQAKVIRNELVMWRRRKAKANVVCNVLVEGASKTAKLLKAMEQEEAHLGEMAQAAAELVTEVSTLGRHANSEVLQRWSKMARDLSVSYLQSFQQHYPKC</sequence>
<organism evidence="1 2">
    <name type="scientific">Colletotrichum truncatum</name>
    <name type="common">Anthracnose fungus</name>
    <name type="synonym">Colletotrichum capsici</name>
    <dbReference type="NCBI Taxonomy" id="5467"/>
    <lineage>
        <taxon>Eukaryota</taxon>
        <taxon>Fungi</taxon>
        <taxon>Dikarya</taxon>
        <taxon>Ascomycota</taxon>
        <taxon>Pezizomycotina</taxon>
        <taxon>Sordariomycetes</taxon>
        <taxon>Hypocreomycetidae</taxon>
        <taxon>Glomerellales</taxon>
        <taxon>Glomerellaceae</taxon>
        <taxon>Colletotrichum</taxon>
        <taxon>Colletotrichum truncatum species complex</taxon>
    </lineage>
</organism>
<dbReference type="EMBL" id="VUJX02000020">
    <property type="protein sequence ID" value="KAL0929260.1"/>
    <property type="molecule type" value="Genomic_DNA"/>
</dbReference>
<evidence type="ECO:0000313" key="2">
    <source>
        <dbReference type="Proteomes" id="UP000805649"/>
    </source>
</evidence>
<reference evidence="1 2" key="1">
    <citation type="journal article" date="2020" name="Phytopathology">
        <title>Genome Sequence Resources of Colletotrichum truncatum, C. plurivorum, C. musicola, and C. sojae: Four Species Pathogenic to Soybean (Glycine max).</title>
        <authorList>
            <person name="Rogerio F."/>
            <person name="Boufleur T.R."/>
            <person name="Ciampi-Guillardi M."/>
            <person name="Sukno S.A."/>
            <person name="Thon M.R."/>
            <person name="Massola Junior N.S."/>
            <person name="Baroncelli R."/>
        </authorList>
    </citation>
    <scope>NUCLEOTIDE SEQUENCE [LARGE SCALE GENOMIC DNA]</scope>
    <source>
        <strain evidence="1 2">CMES1059</strain>
    </source>
</reference>
<keyword evidence="2" id="KW-1185">Reference proteome</keyword>
<protein>
    <submittedName>
        <fullName evidence="1">Uncharacterized protein</fullName>
    </submittedName>
</protein>
<comment type="caution">
    <text evidence="1">The sequence shown here is derived from an EMBL/GenBank/DDBJ whole genome shotgun (WGS) entry which is preliminary data.</text>
</comment>